<reference evidence="6" key="1">
    <citation type="submission" date="2020-07" db="EMBL/GenBank/DDBJ databases">
        <title>The High-quality genome of the commercially important snow crab, Chionoecetes opilio.</title>
        <authorList>
            <person name="Jeong J.-H."/>
            <person name="Ryu S."/>
        </authorList>
    </citation>
    <scope>NUCLEOTIDE SEQUENCE</scope>
    <source>
        <strain evidence="6">MADBK_172401_WGS</strain>
        <tissue evidence="6">Digestive gland</tissue>
    </source>
</reference>
<dbReference type="InterPro" id="IPR007111">
    <property type="entry name" value="NACHT_NTPase"/>
</dbReference>
<feature type="transmembrane region" description="Helical" evidence="4">
    <location>
        <begin position="938"/>
        <end position="961"/>
    </location>
</feature>
<feature type="region of interest" description="Disordered" evidence="3">
    <location>
        <begin position="644"/>
        <end position="666"/>
    </location>
</feature>
<feature type="domain" description="NACHT" evidence="5">
    <location>
        <begin position="70"/>
        <end position="188"/>
    </location>
</feature>
<dbReference type="SUPFAM" id="SSF52540">
    <property type="entry name" value="P-loop containing nucleoside triphosphate hydrolases"/>
    <property type="match status" value="1"/>
</dbReference>
<comment type="caution">
    <text evidence="6">The sequence shown here is derived from an EMBL/GenBank/DDBJ whole genome shotgun (WGS) entry which is preliminary data.</text>
</comment>
<evidence type="ECO:0000256" key="1">
    <source>
        <dbReference type="ARBA" id="ARBA00022741"/>
    </source>
</evidence>
<gene>
    <name evidence="6" type="primary">nlrc4_0</name>
    <name evidence="6" type="ORF">GWK47_042776</name>
</gene>
<evidence type="ECO:0000313" key="6">
    <source>
        <dbReference type="EMBL" id="KAG0723420.1"/>
    </source>
</evidence>
<evidence type="ECO:0000259" key="5">
    <source>
        <dbReference type="PROSITE" id="PS50837"/>
    </source>
</evidence>
<feature type="compositionally biased region" description="Low complexity" evidence="3">
    <location>
        <begin position="31"/>
        <end position="64"/>
    </location>
</feature>
<dbReference type="SUPFAM" id="SSF52047">
    <property type="entry name" value="RNI-like"/>
    <property type="match status" value="2"/>
</dbReference>
<dbReference type="PANTHER" id="PTHR46844">
    <property type="entry name" value="SLR5058 PROTEIN"/>
    <property type="match status" value="1"/>
</dbReference>
<dbReference type="Pfam" id="PF05729">
    <property type="entry name" value="NACHT"/>
    <property type="match status" value="1"/>
</dbReference>
<keyword evidence="7" id="KW-1185">Reference proteome</keyword>
<dbReference type="Gene3D" id="3.80.10.10">
    <property type="entry name" value="Ribonuclease Inhibitor"/>
    <property type="match status" value="2"/>
</dbReference>
<dbReference type="InterPro" id="IPR027417">
    <property type="entry name" value="P-loop_NTPase"/>
</dbReference>
<dbReference type="PROSITE" id="PS50837">
    <property type="entry name" value="NACHT"/>
    <property type="match status" value="1"/>
</dbReference>
<dbReference type="OrthoDB" id="6353903at2759"/>
<name>A0A8J5CZZ4_CHIOP</name>
<evidence type="ECO:0000256" key="4">
    <source>
        <dbReference type="SAM" id="Phobius"/>
    </source>
</evidence>
<feature type="compositionally biased region" description="Gly residues" evidence="3">
    <location>
        <begin position="1"/>
        <end position="11"/>
    </location>
</feature>
<dbReference type="AlphaFoldDB" id="A0A8J5CZZ4"/>
<dbReference type="Proteomes" id="UP000770661">
    <property type="component" value="Unassembled WGS sequence"/>
</dbReference>
<keyword evidence="1" id="KW-0547">Nucleotide-binding</keyword>
<sequence>MNGVARGGGGADDADDGLTGGGEEEEELVESINTSLSSTYLSSSSSTSSSSTTSSSFNSCSYSSTSKNYTRYLVEGEPGMGKTLLALKLAIDWANKKSLQEFKFVFLIFLRDFKGSLEQYVREELLPSHFQEKFRQVWEYCKEHEEQVLFILDGYDELQKQDEGDIRKLLHNHQDFQNSKVVVTARPDVLKSIAERTVVKGFSEAQMIEFITKYFRLVNEDENGRCLRKIMEKDGKYRKLAERPLFCVLLCMLYGSVGASKLPDRLSDMMFKIMLCLIKWNIKKVDLQVDDNIEAFPVEYEAVFLSFGKLCLDALQTEKTRFNDKEIREAVDNPGLLLHLGFLSSDSENNVLGHKKFWKPVHKIFLEYLAGLYMAQHIQQHHRTPCRQCRDFSAVYRHEHVLKFVVGILGKNAHLALDYRRLQAPLHMKDQQLLMLLRETEATRENCRAIAKLLDRRNAVVYTSDVDFEGWRYILAQNFKHLKSLEIVWRIKSSNPDQRRVPSKRLLQRVLNKESLKELEIKELNMMASEPLRRALEGATCNMDRKALESLEKLHLDMYLRDEDLEVICDRLKRCATNLRELQLRGIEHGYAGFRRLVELLKKNKNLHTLCRDVYEQGAADVRQRGFHDASDLHGEQVHMPRHANKKSKDAFRQEQQQEQKPACCPAPPQYPTRELSYLFGDHLNTGAKHSVEARCYYFVCGGSETRLPLPLCISSQHESVFHMLFTAVAESSLHHLTLVDPCLYLTTADLVCLGDAIRRTKHLSMLRLSGLTVTKHYIPILLGLGQCQSLKTVRLESPCVTITDTAYQLACTALRHNTSLRSLSLAHWEFCLQWSGVKTLRLSEVKVKESPGFLQRGHLLLPIVRGCPNYEADVERDSGYSMEGSDMERMEEVLGWREEARRKRRREEEEEEEEEEESQVVRKIIKKRYFTFDHVVLALKGITSTSSVIIGVGVGGVWVARCRPRARTLALLMALFLGLLTAAAATSHLPQL</sequence>
<feature type="transmembrane region" description="Helical" evidence="4">
    <location>
        <begin position="970"/>
        <end position="990"/>
    </location>
</feature>
<evidence type="ECO:0000256" key="3">
    <source>
        <dbReference type="SAM" id="MobiDB-lite"/>
    </source>
</evidence>
<keyword evidence="4" id="KW-0812">Transmembrane</keyword>
<dbReference type="EMBL" id="JACEEZ010008313">
    <property type="protein sequence ID" value="KAG0723420.1"/>
    <property type="molecule type" value="Genomic_DNA"/>
</dbReference>
<feature type="compositionally biased region" description="Acidic residues" evidence="3">
    <location>
        <begin position="12"/>
        <end position="29"/>
    </location>
</feature>
<dbReference type="GO" id="GO:0005524">
    <property type="term" value="F:ATP binding"/>
    <property type="evidence" value="ECO:0007669"/>
    <property type="project" value="UniProtKB-KW"/>
</dbReference>
<protein>
    <submittedName>
        <fullName evidence="6">NLR family CARD domain-containing protein 4</fullName>
    </submittedName>
</protein>
<accession>A0A8J5CZZ4</accession>
<evidence type="ECO:0000313" key="7">
    <source>
        <dbReference type="Proteomes" id="UP000770661"/>
    </source>
</evidence>
<feature type="region of interest" description="Disordered" evidence="3">
    <location>
        <begin position="1"/>
        <end position="64"/>
    </location>
</feature>
<feature type="compositionally biased region" description="Basic and acidic residues" evidence="3">
    <location>
        <begin position="647"/>
        <end position="658"/>
    </location>
</feature>
<evidence type="ECO:0000256" key="2">
    <source>
        <dbReference type="ARBA" id="ARBA00022840"/>
    </source>
</evidence>
<keyword evidence="2" id="KW-0067">ATP-binding</keyword>
<dbReference type="Gene3D" id="3.40.50.300">
    <property type="entry name" value="P-loop containing nucleotide triphosphate hydrolases"/>
    <property type="match status" value="1"/>
</dbReference>
<organism evidence="6 7">
    <name type="scientific">Chionoecetes opilio</name>
    <name type="common">Atlantic snow crab</name>
    <name type="synonym">Cancer opilio</name>
    <dbReference type="NCBI Taxonomy" id="41210"/>
    <lineage>
        <taxon>Eukaryota</taxon>
        <taxon>Metazoa</taxon>
        <taxon>Ecdysozoa</taxon>
        <taxon>Arthropoda</taxon>
        <taxon>Crustacea</taxon>
        <taxon>Multicrustacea</taxon>
        <taxon>Malacostraca</taxon>
        <taxon>Eumalacostraca</taxon>
        <taxon>Eucarida</taxon>
        <taxon>Decapoda</taxon>
        <taxon>Pleocyemata</taxon>
        <taxon>Brachyura</taxon>
        <taxon>Eubrachyura</taxon>
        <taxon>Majoidea</taxon>
        <taxon>Majidae</taxon>
        <taxon>Chionoecetes</taxon>
    </lineage>
</organism>
<dbReference type="PANTHER" id="PTHR46844:SF1">
    <property type="entry name" value="SLR5058 PROTEIN"/>
    <property type="match status" value="1"/>
</dbReference>
<keyword evidence="4" id="KW-0472">Membrane</keyword>
<dbReference type="InterPro" id="IPR032675">
    <property type="entry name" value="LRR_dom_sf"/>
</dbReference>
<keyword evidence="4" id="KW-1133">Transmembrane helix</keyword>
<proteinExistence type="predicted"/>